<dbReference type="OMA" id="SCTHCEL"/>
<dbReference type="InterPro" id="IPR050373">
    <property type="entry name" value="Fibrinogen_C-term_domain"/>
</dbReference>
<dbReference type="PANTHER" id="PTHR19143">
    <property type="entry name" value="FIBRINOGEN/TENASCIN/ANGIOPOEITIN"/>
    <property type="match status" value="1"/>
</dbReference>
<protein>
    <recommendedName>
        <fullName evidence="1">Fibrinogen C-terminal domain-containing protein</fullName>
    </recommendedName>
</protein>
<dbReference type="GO" id="GO:0005615">
    <property type="term" value="C:extracellular space"/>
    <property type="evidence" value="ECO:0007669"/>
    <property type="project" value="TreeGrafter"/>
</dbReference>
<dbReference type="SUPFAM" id="SSF56496">
    <property type="entry name" value="Fibrinogen C-terminal domain-like"/>
    <property type="match status" value="1"/>
</dbReference>
<accession>V3Z318</accession>
<dbReference type="Proteomes" id="UP000030746">
    <property type="component" value="Unassembled WGS sequence"/>
</dbReference>
<sequence>MISFIKPLSYPGKPFEVLCIFDYGGYTTIHKREFLPGCTDFNRNWKDYRNGFGSMHTCFWLGLDKIYHVLQNNGVNDFRMDIHLKNDKGKTCQTDINLFNMGNEKTNYTVKIHSVNIVKDPWCDGMFTSLEPDDQPFTTYDHNSGNTDCINHEGSGWWFADDTECSYSNLNAKATNGNIIIKTNNGFVHIWSAIMQIRS</sequence>
<dbReference type="SMART" id="SM00186">
    <property type="entry name" value="FBG"/>
    <property type="match status" value="1"/>
</dbReference>
<name>V3Z318_LOTGI</name>
<dbReference type="Pfam" id="PF00147">
    <property type="entry name" value="Fibrinogen_C"/>
    <property type="match status" value="1"/>
</dbReference>
<dbReference type="InterPro" id="IPR002181">
    <property type="entry name" value="Fibrinogen_a/b/g_C_dom"/>
</dbReference>
<dbReference type="GeneID" id="20233175"/>
<dbReference type="InterPro" id="IPR014716">
    <property type="entry name" value="Fibrinogen_a/b/g_C_1"/>
</dbReference>
<dbReference type="PROSITE" id="PS51406">
    <property type="entry name" value="FIBRINOGEN_C_2"/>
    <property type="match status" value="1"/>
</dbReference>
<gene>
    <name evidence="2" type="ORF">LOTGIDRAFT_131290</name>
</gene>
<proteinExistence type="predicted"/>
<dbReference type="EMBL" id="KB203357">
    <property type="protein sequence ID" value="ESO85003.1"/>
    <property type="molecule type" value="Genomic_DNA"/>
</dbReference>
<feature type="domain" description="Fibrinogen C-terminal" evidence="1">
    <location>
        <begin position="1"/>
        <end position="199"/>
    </location>
</feature>
<organism evidence="2 3">
    <name type="scientific">Lottia gigantea</name>
    <name type="common">Giant owl limpet</name>
    <dbReference type="NCBI Taxonomy" id="225164"/>
    <lineage>
        <taxon>Eukaryota</taxon>
        <taxon>Metazoa</taxon>
        <taxon>Spiralia</taxon>
        <taxon>Lophotrochozoa</taxon>
        <taxon>Mollusca</taxon>
        <taxon>Gastropoda</taxon>
        <taxon>Patellogastropoda</taxon>
        <taxon>Lottioidea</taxon>
        <taxon>Lottiidae</taxon>
        <taxon>Lottia</taxon>
    </lineage>
</organism>
<dbReference type="KEGG" id="lgi:LOTGIDRAFT_131290"/>
<evidence type="ECO:0000313" key="3">
    <source>
        <dbReference type="Proteomes" id="UP000030746"/>
    </source>
</evidence>
<dbReference type="STRING" id="225164.V3Z318"/>
<dbReference type="OrthoDB" id="6125550at2759"/>
<reference evidence="2 3" key="1">
    <citation type="journal article" date="2013" name="Nature">
        <title>Insights into bilaterian evolution from three spiralian genomes.</title>
        <authorList>
            <person name="Simakov O."/>
            <person name="Marletaz F."/>
            <person name="Cho S.J."/>
            <person name="Edsinger-Gonzales E."/>
            <person name="Havlak P."/>
            <person name="Hellsten U."/>
            <person name="Kuo D.H."/>
            <person name="Larsson T."/>
            <person name="Lv J."/>
            <person name="Arendt D."/>
            <person name="Savage R."/>
            <person name="Osoegawa K."/>
            <person name="de Jong P."/>
            <person name="Grimwood J."/>
            <person name="Chapman J.A."/>
            <person name="Shapiro H."/>
            <person name="Aerts A."/>
            <person name="Otillar R.P."/>
            <person name="Terry A.Y."/>
            <person name="Boore J.L."/>
            <person name="Grigoriev I.V."/>
            <person name="Lindberg D.R."/>
            <person name="Seaver E.C."/>
            <person name="Weisblat D.A."/>
            <person name="Putnam N.H."/>
            <person name="Rokhsar D.S."/>
        </authorList>
    </citation>
    <scope>NUCLEOTIDE SEQUENCE [LARGE SCALE GENOMIC DNA]</scope>
</reference>
<evidence type="ECO:0000313" key="2">
    <source>
        <dbReference type="EMBL" id="ESO85003.1"/>
    </source>
</evidence>
<dbReference type="AlphaFoldDB" id="V3Z318"/>
<evidence type="ECO:0000259" key="1">
    <source>
        <dbReference type="PROSITE" id="PS51406"/>
    </source>
</evidence>
<dbReference type="InterPro" id="IPR036056">
    <property type="entry name" value="Fibrinogen-like_C"/>
</dbReference>
<dbReference type="CTD" id="20233175"/>
<dbReference type="Gene3D" id="3.90.215.10">
    <property type="entry name" value="Gamma Fibrinogen, chain A, domain 1"/>
    <property type="match status" value="1"/>
</dbReference>
<keyword evidence="3" id="KW-1185">Reference proteome</keyword>
<dbReference type="Gene3D" id="4.10.530.10">
    <property type="entry name" value="Gamma-fibrinogen Carboxyl Terminal Fragment, domain 2"/>
    <property type="match status" value="1"/>
</dbReference>
<dbReference type="RefSeq" id="XP_009064387.1">
    <property type="nucleotide sequence ID" value="XM_009066139.1"/>
</dbReference>
<dbReference type="HOGENOM" id="CLU_060190_1_0_1"/>